<evidence type="ECO:0000256" key="1">
    <source>
        <dbReference type="SAM" id="Phobius"/>
    </source>
</evidence>
<evidence type="ECO:0008006" key="4">
    <source>
        <dbReference type="Google" id="ProtNLM"/>
    </source>
</evidence>
<feature type="transmembrane region" description="Helical" evidence="1">
    <location>
        <begin position="72"/>
        <end position="93"/>
    </location>
</feature>
<keyword evidence="1" id="KW-0472">Membrane</keyword>
<dbReference type="RefSeq" id="WP_272089011.1">
    <property type="nucleotide sequence ID" value="NZ_JAQNDL010000003.1"/>
</dbReference>
<dbReference type="EMBL" id="JAQNDL010000003">
    <property type="protein sequence ID" value="MDC0720503.1"/>
    <property type="molecule type" value="Genomic_DNA"/>
</dbReference>
<feature type="transmembrane region" description="Helical" evidence="1">
    <location>
        <begin position="183"/>
        <end position="205"/>
    </location>
</feature>
<evidence type="ECO:0000313" key="3">
    <source>
        <dbReference type="Proteomes" id="UP001221686"/>
    </source>
</evidence>
<evidence type="ECO:0000313" key="2">
    <source>
        <dbReference type="EMBL" id="MDC0720503.1"/>
    </source>
</evidence>
<name>A0ABT5E3Q9_9BACT</name>
<proteinExistence type="predicted"/>
<protein>
    <recommendedName>
        <fullName evidence="4">ABC-2 type transport system permease protein</fullName>
    </recommendedName>
</protein>
<feature type="transmembrane region" description="Helical" evidence="1">
    <location>
        <begin position="231"/>
        <end position="257"/>
    </location>
</feature>
<keyword evidence="1" id="KW-1133">Transmembrane helix</keyword>
<keyword evidence="1" id="KW-0812">Transmembrane</keyword>
<keyword evidence="3" id="KW-1185">Reference proteome</keyword>
<reference evidence="2 3" key="1">
    <citation type="submission" date="2022-11" db="EMBL/GenBank/DDBJ databases">
        <title>Minimal conservation of predation-associated metabolite biosynthetic gene clusters underscores biosynthetic potential of Myxococcota including descriptions for ten novel species: Archangium lansinium sp. nov., Myxococcus landrumus sp. nov., Nannocystis bai.</title>
        <authorList>
            <person name="Ahearne A."/>
            <person name="Stevens C."/>
            <person name="Dowd S."/>
        </authorList>
    </citation>
    <scope>NUCLEOTIDE SEQUENCE [LARGE SCALE GENOMIC DNA]</scope>
    <source>
        <strain evidence="2 3">BB15-2</strain>
    </source>
</reference>
<feature type="transmembrane region" description="Helical" evidence="1">
    <location>
        <begin position="152"/>
        <end position="176"/>
    </location>
</feature>
<organism evidence="2 3">
    <name type="scientific">Nannocystis bainbridge</name>
    <dbReference type="NCBI Taxonomy" id="2995303"/>
    <lineage>
        <taxon>Bacteria</taxon>
        <taxon>Pseudomonadati</taxon>
        <taxon>Myxococcota</taxon>
        <taxon>Polyangia</taxon>
        <taxon>Nannocystales</taxon>
        <taxon>Nannocystaceae</taxon>
        <taxon>Nannocystis</taxon>
    </lineage>
</organism>
<gene>
    <name evidence="2" type="ORF">POL25_26610</name>
</gene>
<comment type="caution">
    <text evidence="2">The sequence shown here is derived from an EMBL/GenBank/DDBJ whole genome shotgun (WGS) entry which is preliminary data.</text>
</comment>
<accession>A0ABT5E3Q9</accession>
<sequence>MVASTLDFCGHVRREWQFAPRRGPLIMMLVGIGGVVFTHQLLPLLPERAIGFMRAGFALEDMAAVLALNDLMAVYFPTFFVGLAGSLGVVLLAREEHRLELLLAKPVRAAALVAARATPVLGWTAAVGVVSSAAMAAAIASDSEAGSSVTPAGTFGSGLFLTAVVVVLLAALQLVFVKIRDPFAGLLVACAAWFGTSMPTAVLLYRPDAFARHPLALSLVMPNLLWHDATMAWLGPLSLLIALPLAVALVLAAGAWLERSDAL</sequence>
<feature type="transmembrane region" description="Helical" evidence="1">
    <location>
        <begin position="23"/>
        <end position="42"/>
    </location>
</feature>
<dbReference type="Proteomes" id="UP001221686">
    <property type="component" value="Unassembled WGS sequence"/>
</dbReference>
<feature type="transmembrane region" description="Helical" evidence="1">
    <location>
        <begin position="113"/>
        <end position="140"/>
    </location>
</feature>